<keyword evidence="5 7" id="KW-0472">Membrane</keyword>
<evidence type="ECO:0000256" key="2">
    <source>
        <dbReference type="ARBA" id="ARBA00022448"/>
    </source>
</evidence>
<comment type="caution">
    <text evidence="9">The sequence shown here is derived from an EMBL/GenBank/DDBJ whole genome shotgun (WGS) entry which is preliminary data.</text>
</comment>
<evidence type="ECO:0000256" key="1">
    <source>
        <dbReference type="ARBA" id="ARBA00004571"/>
    </source>
</evidence>
<dbReference type="EMBL" id="RPDH01000002">
    <property type="protein sequence ID" value="RPE08142.1"/>
    <property type="molecule type" value="Genomic_DNA"/>
</dbReference>
<feature type="domain" description="TonB-dependent receptor plug" evidence="8">
    <location>
        <begin position="282"/>
        <end position="383"/>
    </location>
</feature>
<dbReference type="Gene3D" id="2.60.40.1120">
    <property type="entry name" value="Carboxypeptidase-like, regulatory domain"/>
    <property type="match status" value="1"/>
</dbReference>
<evidence type="ECO:0000313" key="10">
    <source>
        <dbReference type="Proteomes" id="UP000278351"/>
    </source>
</evidence>
<dbReference type="InterPro" id="IPR023996">
    <property type="entry name" value="TonB-dep_OMP_SusC/RagA"/>
</dbReference>
<evidence type="ECO:0000256" key="5">
    <source>
        <dbReference type="ARBA" id="ARBA00023136"/>
    </source>
</evidence>
<dbReference type="InterPro" id="IPR037066">
    <property type="entry name" value="Plug_dom_sf"/>
</dbReference>
<name>A0A3N4PHG1_9BACT</name>
<dbReference type="Proteomes" id="UP000278351">
    <property type="component" value="Unassembled WGS sequence"/>
</dbReference>
<proteinExistence type="inferred from homology"/>
<comment type="subcellular location">
    <subcellularLocation>
        <location evidence="1 7">Cell outer membrane</location>
        <topology evidence="1 7">Multi-pass membrane protein</topology>
    </subcellularLocation>
</comment>
<dbReference type="SUPFAM" id="SSF56935">
    <property type="entry name" value="Porins"/>
    <property type="match status" value="1"/>
</dbReference>
<reference evidence="9 10" key="1">
    <citation type="submission" date="2018-11" db="EMBL/GenBank/DDBJ databases">
        <title>Chitinophaga lutea sp.nov., isolate from arsenic contaminated soil.</title>
        <authorList>
            <person name="Zong Y."/>
        </authorList>
    </citation>
    <scope>NUCLEOTIDE SEQUENCE [LARGE SCALE GENOMIC DNA]</scope>
    <source>
        <strain evidence="9 10">ZY74</strain>
    </source>
</reference>
<evidence type="ECO:0000256" key="7">
    <source>
        <dbReference type="PROSITE-ProRule" id="PRU01360"/>
    </source>
</evidence>
<accession>A0A3N4PHG1</accession>
<keyword evidence="2 7" id="KW-0813">Transport</keyword>
<evidence type="ECO:0000256" key="6">
    <source>
        <dbReference type="ARBA" id="ARBA00023237"/>
    </source>
</evidence>
<keyword evidence="4 7" id="KW-0812">Transmembrane</keyword>
<dbReference type="PROSITE" id="PS52016">
    <property type="entry name" value="TONB_DEPENDENT_REC_3"/>
    <property type="match status" value="1"/>
</dbReference>
<dbReference type="Pfam" id="PF13715">
    <property type="entry name" value="CarbopepD_reg_2"/>
    <property type="match status" value="1"/>
</dbReference>
<dbReference type="Gene3D" id="3.55.50.30">
    <property type="match status" value="1"/>
</dbReference>
<keyword evidence="6 7" id="KW-0998">Cell outer membrane</keyword>
<dbReference type="Gene3D" id="2.170.130.10">
    <property type="entry name" value="TonB-dependent receptor, plug domain"/>
    <property type="match status" value="1"/>
</dbReference>
<keyword evidence="10" id="KW-1185">Reference proteome</keyword>
<dbReference type="GO" id="GO:0009279">
    <property type="term" value="C:cell outer membrane"/>
    <property type="evidence" value="ECO:0007669"/>
    <property type="project" value="UniProtKB-SubCell"/>
</dbReference>
<gene>
    <name evidence="9" type="ORF">EGT74_13825</name>
</gene>
<evidence type="ECO:0000256" key="4">
    <source>
        <dbReference type="ARBA" id="ARBA00022692"/>
    </source>
</evidence>
<dbReference type="SUPFAM" id="SSF49464">
    <property type="entry name" value="Carboxypeptidase regulatory domain-like"/>
    <property type="match status" value="1"/>
</dbReference>
<comment type="similarity">
    <text evidence="7">Belongs to the TonB-dependent receptor family.</text>
</comment>
<evidence type="ECO:0000259" key="8">
    <source>
        <dbReference type="Pfam" id="PF07715"/>
    </source>
</evidence>
<sequence length="1281" mass="140100">MKLVAKCRPGKDLRQPKRAQSTKTVLCMKLTSVFLLVAALQVSASSYGQTLTLSLKNVPLEKAIQEIERQSGFRFLYTEQQLKKTVPVTIEVSARPLQYVLAVCFRGQPLTYTIVRNTVIVKPAKEAAAPAAPPGTESPGNEPPALVSGRVIARDGTPLPGATVINRTTRQSTGTDKAGTFSIHANDGDIISVSFIGYAGVTMRVHTKEGITTSLIPAGAQPAAASPDAAPSTVVAGSAGALVITLAPGISQLAGVTVSTGYQTIAKERSAGAFAKPSMDIIADRSGSTNVIQRLDGLVPGLTMNNAPYSQNPFVIRGLSTIGLSSQQSVTTYTGTSRSPLFVVDGIPMSDVSSVNPQDVEDITVLKDATAASIWGANASNGVVVIVTKKGKANEKMKVQYDGFINFQGKPDLDYLPVLNSADYIRTSKEIFDPVAFPWAATSAYSSSGTGVAPHMMILYNRSRGLISEEAANKSLDSLAGIDNGRQIEDLWYRNASLMNHTISLSGGGKVYSYYGSLAYTSNRSPVPGEKNNVFKSNIRQDFDLHKRLKVYLITDFTNTVSSAQRRPVVDKRFYPYQLFRDENGKNLSIPYVGDASDSSRLDFQARSRISLDYNPLDETDYGDSKTEMLLSRITGGLTLHLPGGLRLEGVYGYIKGNGTTAIYDDVKSYRVRREIVQFTVAPTTASTPVYYMPVTGGKYAVSTTSQRNWTVRNQLVYDRNWGGLRHQLTLLAGQEAQDYLTNRKNTVARGYDRSLLTSRPVDFVTLTGTGVRPTVMYTSSGNTTRLGRDDSYSETESQTRIVSYYANMAYTFHRKYSVNGSWRIDRSNLFGLDKSAQNRPVWSAGLKWNVSGETFMENINTIGRLAVRATYGISGNPPSAGTASSYDILSPSTSVQYPDGLSYRINSPANSKLTWESTRMFNLGIDFSILNGRLSGSADFYRKQTNDLLGNMPVNGFSGYATIIGNFGSMLNRGAEIALTSRNVTSGDFSWSSMVNIAYNKNTVTQLNDPTALTTAAQKVTAQYVTGFPAFSIFAYRYRGVDNLGDPLIELGDKTVTKQRNAAGLDDIVFMGTYQPVWSGGVTNTFHYRNFTLTANAVLNLGHVMRRDVRHSYFFTTPYSGMVRHGNVVSTNFNTGFTGGQFHPIFLERWKQPGDEAHTDVPSYVPNAAVNNSRRDVNYFLYADRNVLSASYIKMRDITLSYALPRSILSRIAAERIVVRAQVSNIMLWKANRYDIDPEFHEASIGQRVPAVFASVDPSITVQGYRFGQGTFTVGLHVNF</sequence>
<organism evidence="9 10">
    <name type="scientific">Chitinophaga lutea</name>
    <dbReference type="NCBI Taxonomy" id="2488634"/>
    <lineage>
        <taxon>Bacteria</taxon>
        <taxon>Pseudomonadati</taxon>
        <taxon>Bacteroidota</taxon>
        <taxon>Chitinophagia</taxon>
        <taxon>Chitinophagales</taxon>
        <taxon>Chitinophagaceae</taxon>
        <taxon>Chitinophaga</taxon>
    </lineage>
</organism>
<dbReference type="InterPro" id="IPR012910">
    <property type="entry name" value="Plug_dom"/>
</dbReference>
<keyword evidence="3 7" id="KW-1134">Transmembrane beta strand</keyword>
<dbReference type="InterPro" id="IPR036942">
    <property type="entry name" value="Beta-barrel_TonB_sf"/>
</dbReference>
<dbReference type="NCBIfam" id="TIGR04056">
    <property type="entry name" value="OMP_RagA_SusC"/>
    <property type="match status" value="1"/>
</dbReference>
<dbReference type="Gene3D" id="2.40.170.20">
    <property type="entry name" value="TonB-dependent receptor, beta-barrel domain"/>
    <property type="match status" value="1"/>
</dbReference>
<protein>
    <submittedName>
        <fullName evidence="9">SusC/RagA family TonB-linked outer membrane protein</fullName>
    </submittedName>
</protein>
<dbReference type="InterPro" id="IPR008969">
    <property type="entry name" value="CarboxyPept-like_regulatory"/>
</dbReference>
<evidence type="ECO:0000313" key="9">
    <source>
        <dbReference type="EMBL" id="RPE08142.1"/>
    </source>
</evidence>
<dbReference type="InterPro" id="IPR039426">
    <property type="entry name" value="TonB-dep_rcpt-like"/>
</dbReference>
<evidence type="ECO:0000256" key="3">
    <source>
        <dbReference type="ARBA" id="ARBA00022452"/>
    </source>
</evidence>
<dbReference type="Pfam" id="PF07715">
    <property type="entry name" value="Plug"/>
    <property type="match status" value="1"/>
</dbReference>